<evidence type="ECO:0000256" key="7">
    <source>
        <dbReference type="RuleBase" id="RU004347"/>
    </source>
</evidence>
<dbReference type="AlphaFoldDB" id="H6RFS6"/>
<dbReference type="PANTHER" id="PTHR42700:SF1">
    <property type="entry name" value="SULFATE ADENYLYLTRANSFERASE"/>
    <property type="match status" value="1"/>
</dbReference>
<evidence type="ECO:0000256" key="3">
    <source>
        <dbReference type="ARBA" id="ARBA00022679"/>
    </source>
</evidence>
<dbReference type="NCBIfam" id="NF003013">
    <property type="entry name" value="PRK03846.1"/>
    <property type="match status" value="1"/>
</dbReference>
<dbReference type="GO" id="GO:0004020">
    <property type="term" value="F:adenylylsulfate kinase activity"/>
    <property type="evidence" value="ECO:0007669"/>
    <property type="project" value="UniProtKB-UniRule"/>
</dbReference>
<keyword evidence="5 6" id="KW-0067">ATP-binding</keyword>
<reference evidence="9" key="2">
    <citation type="submission" date="2012-02" db="EMBL/GenBank/DDBJ databases">
        <authorList>
            <person name="Genoscope - CEA"/>
        </authorList>
    </citation>
    <scope>NUCLEOTIDE SEQUENCE</scope>
</reference>
<organism evidence="9">
    <name type="scientific">uncultured Flavobacteriia bacterium</name>
    <dbReference type="NCBI Taxonomy" id="212695"/>
    <lineage>
        <taxon>Bacteria</taxon>
        <taxon>Pseudomonadati</taxon>
        <taxon>Bacteroidota</taxon>
        <taxon>Flavobacteriia</taxon>
        <taxon>environmental samples</taxon>
    </lineage>
</organism>
<dbReference type="InterPro" id="IPR059117">
    <property type="entry name" value="APS_kinase_dom"/>
</dbReference>
<feature type="binding site" evidence="6">
    <location>
        <begin position="32"/>
        <end position="39"/>
    </location>
    <ligand>
        <name>ATP</name>
        <dbReference type="ChEBI" id="CHEBI:30616"/>
    </ligand>
</feature>
<keyword evidence="4 6" id="KW-0547">Nucleotide-binding</keyword>
<dbReference type="GO" id="GO:0070814">
    <property type="term" value="P:hydrogen sulfide biosynthetic process"/>
    <property type="evidence" value="ECO:0007669"/>
    <property type="project" value="UniProtKB-UniRule"/>
</dbReference>
<dbReference type="GO" id="GO:0005737">
    <property type="term" value="C:cytoplasm"/>
    <property type="evidence" value="ECO:0007669"/>
    <property type="project" value="TreeGrafter"/>
</dbReference>
<evidence type="ECO:0000256" key="5">
    <source>
        <dbReference type="ARBA" id="ARBA00022840"/>
    </source>
</evidence>
<dbReference type="PANTHER" id="PTHR42700">
    <property type="entry name" value="SULFATE ADENYLYLTRANSFERASE"/>
    <property type="match status" value="1"/>
</dbReference>
<sequence length="200" mass="22734">MNKNIISHEFYVTKKQRNKLNNHTSFLIWFTGLSGAGKSTIANALENKLNDNSIHTYLLDGDNIRQGLNVDLTFSQEDRSENIRRIAEVSSLLIDAGLVVLSAFVSPYRKDRMMVKSKVKDINFIEIFVDTPLEECIRRDTKGLYGKAKKGLIKNLTGINAPYERPENPNLRIDTTKFTVDEAVNMILNTIETKLEKSIL</sequence>
<dbReference type="GO" id="GO:0019379">
    <property type="term" value="P:sulfate assimilation, phosphoadenylyl sulfate reduction by phosphoadenylyl-sulfate reductase (thioredoxin)"/>
    <property type="evidence" value="ECO:0007669"/>
    <property type="project" value="TreeGrafter"/>
</dbReference>
<evidence type="ECO:0000313" key="9">
    <source>
        <dbReference type="EMBL" id="CCF99887.1"/>
    </source>
</evidence>
<dbReference type="CDD" id="cd02027">
    <property type="entry name" value="APSK"/>
    <property type="match status" value="1"/>
</dbReference>
<dbReference type="GO" id="GO:0004781">
    <property type="term" value="F:sulfate adenylyltransferase (ATP) activity"/>
    <property type="evidence" value="ECO:0007669"/>
    <property type="project" value="TreeGrafter"/>
</dbReference>
<evidence type="ECO:0000256" key="2">
    <source>
        <dbReference type="ARBA" id="ARBA00012121"/>
    </source>
</evidence>
<gene>
    <name evidence="6 9" type="primary">cysC</name>
    <name evidence="9" type="ORF">VIS_S3CBB10021</name>
</gene>
<dbReference type="HAMAP" id="MF_00065">
    <property type="entry name" value="Adenylyl_sulf_kinase"/>
    <property type="match status" value="1"/>
</dbReference>
<dbReference type="EMBL" id="FO117592">
    <property type="protein sequence ID" value="CCF99887.1"/>
    <property type="molecule type" value="Genomic_DNA"/>
</dbReference>
<evidence type="ECO:0000256" key="4">
    <source>
        <dbReference type="ARBA" id="ARBA00022741"/>
    </source>
</evidence>
<feature type="active site" description="Phosphoserine intermediate" evidence="6">
    <location>
        <position position="106"/>
    </location>
</feature>
<keyword evidence="6 7" id="KW-0418">Kinase</keyword>
<feature type="domain" description="APS kinase" evidence="8">
    <location>
        <begin position="25"/>
        <end position="174"/>
    </location>
</feature>
<name>H6RFS6_9BACT</name>
<dbReference type="InterPro" id="IPR050512">
    <property type="entry name" value="Sulf_AdTrans/APS_kinase"/>
</dbReference>
<dbReference type="EC" id="2.7.1.25" evidence="2 6"/>
<dbReference type="UniPathway" id="UPA00140">
    <property type="reaction ID" value="UER00205"/>
</dbReference>
<proteinExistence type="inferred from homology"/>
<keyword evidence="3 6" id="KW-0808">Transferase</keyword>
<dbReference type="GO" id="GO:0010134">
    <property type="term" value="P:sulfate assimilation via adenylyl sulfate reduction"/>
    <property type="evidence" value="ECO:0007669"/>
    <property type="project" value="TreeGrafter"/>
</dbReference>
<evidence type="ECO:0000256" key="6">
    <source>
        <dbReference type="HAMAP-Rule" id="MF_00065"/>
    </source>
</evidence>
<accession>H6RFS6</accession>
<dbReference type="Gene3D" id="3.40.50.300">
    <property type="entry name" value="P-loop containing nucleotide triphosphate hydrolases"/>
    <property type="match status" value="1"/>
</dbReference>
<dbReference type="Pfam" id="PF01583">
    <property type="entry name" value="APS_kinase"/>
    <property type="match status" value="1"/>
</dbReference>
<keyword evidence="6" id="KW-0597">Phosphoprotein</keyword>
<dbReference type="InterPro" id="IPR027417">
    <property type="entry name" value="P-loop_NTPase"/>
</dbReference>
<dbReference type="InterPro" id="IPR002891">
    <property type="entry name" value="APS"/>
</dbReference>
<dbReference type="NCBIfam" id="TIGR00455">
    <property type="entry name" value="apsK"/>
    <property type="match status" value="1"/>
</dbReference>
<comment type="catalytic activity">
    <reaction evidence="1 6 7">
        <text>adenosine 5'-phosphosulfate + ATP = 3'-phosphoadenylyl sulfate + ADP + H(+)</text>
        <dbReference type="Rhea" id="RHEA:24152"/>
        <dbReference type="ChEBI" id="CHEBI:15378"/>
        <dbReference type="ChEBI" id="CHEBI:30616"/>
        <dbReference type="ChEBI" id="CHEBI:58243"/>
        <dbReference type="ChEBI" id="CHEBI:58339"/>
        <dbReference type="ChEBI" id="CHEBI:456216"/>
        <dbReference type="EC" id="2.7.1.25"/>
    </reaction>
</comment>
<evidence type="ECO:0000259" key="8">
    <source>
        <dbReference type="Pfam" id="PF01583"/>
    </source>
</evidence>
<dbReference type="GO" id="GO:0005524">
    <property type="term" value="F:ATP binding"/>
    <property type="evidence" value="ECO:0007669"/>
    <property type="project" value="UniProtKB-UniRule"/>
</dbReference>
<comment type="similarity">
    <text evidence="6 7">Belongs to the APS kinase family.</text>
</comment>
<comment type="pathway">
    <text evidence="6 7">Sulfur metabolism; hydrogen sulfide biosynthesis; sulfite from sulfate: step 2/3.</text>
</comment>
<comment type="function">
    <text evidence="6 7">Catalyzes the synthesis of activated sulfate.</text>
</comment>
<protein>
    <recommendedName>
        <fullName evidence="2 6">Adenylyl-sulfate kinase</fullName>
        <ecNumber evidence="2 6">2.7.1.25</ecNumber>
    </recommendedName>
    <alternativeName>
        <fullName evidence="6">APS kinase</fullName>
    </alternativeName>
    <alternativeName>
        <fullName evidence="6">ATP adenosine-5'-phosphosulfate 3'-phosphotransferase</fullName>
    </alternativeName>
    <alternativeName>
        <fullName evidence="6">Adenosine-5'-phosphosulfate kinase</fullName>
    </alternativeName>
</protein>
<evidence type="ECO:0000256" key="1">
    <source>
        <dbReference type="ARBA" id="ARBA00001823"/>
    </source>
</evidence>
<dbReference type="SUPFAM" id="SSF52540">
    <property type="entry name" value="P-loop containing nucleoside triphosphate hydrolases"/>
    <property type="match status" value="1"/>
</dbReference>
<reference evidence="9" key="1">
    <citation type="journal article" date="2012" name="Environ. Microbiol.">
        <title>Genomic content of uncultured Bacteroidetes from contrasting oceanic provinces in the North Atlantic Ocean.</title>
        <authorList>
            <person name="Gomez-Pereira P.R."/>
            <person name="Schuler M."/>
            <person name="Fuchs B.M."/>
            <person name="Bennke C."/>
            <person name="Teeling H."/>
            <person name="Waldmann J."/>
            <person name="Richter M."/>
            <person name="Barbe V."/>
            <person name="Bataille E."/>
            <person name="Glockner F.O."/>
            <person name="Amann R."/>
        </authorList>
    </citation>
    <scope>NUCLEOTIDE SEQUENCE</scope>
</reference>